<dbReference type="PANTHER" id="PTHR42789:SF1">
    <property type="entry name" value="D-ISOMER SPECIFIC 2-HYDROXYACID DEHYDROGENASE FAMILY PROTEIN (AFU_ORTHOLOGUE AFUA_6G10090)"/>
    <property type="match status" value="1"/>
</dbReference>
<sequence>MSSPTVTGPERGCDTGGTAGQYDPVPDAFPVRRRALVTAPLRGPGLERLRALADVVHEPWLDQQPLRIYDAAGLADRLAREDATIAVVESDLVAGPVWDLPLVAVAATRGDPNNVDLPGATAAGVPVLHTPGRNADAVAELTVGLLIAATRGIAVADREVRGGEVFRDGTIPYQRFRAWELAGRRAGLVGLGAVGRAVRWRLEALGMEVIACDPYQPDAEVSLAELLATADVVSLHAAVTGETRGMIGAEQFATMREGAVFVNTARAALHDTDALVAALQGGRLAAAALDHLEGEMLPAGHPLLELPNVVLTSHIGGATYDTEARGAAMIAEDLERLLAGERPARLANPEVLGTPAFAERLAGRAS</sequence>
<evidence type="ECO:0000256" key="4">
    <source>
        <dbReference type="RuleBase" id="RU003719"/>
    </source>
</evidence>
<evidence type="ECO:0000256" key="3">
    <source>
        <dbReference type="ARBA" id="ARBA00023027"/>
    </source>
</evidence>
<evidence type="ECO:0000313" key="8">
    <source>
        <dbReference type="EMBL" id="MST33235.1"/>
    </source>
</evidence>
<dbReference type="SUPFAM" id="SSF52283">
    <property type="entry name" value="Formate/glycerate dehydrogenase catalytic domain-like"/>
    <property type="match status" value="1"/>
</dbReference>
<comment type="caution">
    <text evidence="8">The sequence shown here is derived from an EMBL/GenBank/DDBJ whole genome shotgun (WGS) entry which is preliminary data.</text>
</comment>
<dbReference type="Pfam" id="PF00389">
    <property type="entry name" value="2-Hacid_dh"/>
    <property type="match status" value="1"/>
</dbReference>
<dbReference type="SUPFAM" id="SSF51735">
    <property type="entry name" value="NAD(P)-binding Rossmann-fold domains"/>
    <property type="match status" value="1"/>
</dbReference>
<evidence type="ECO:0000256" key="1">
    <source>
        <dbReference type="ARBA" id="ARBA00005854"/>
    </source>
</evidence>
<evidence type="ECO:0000313" key="9">
    <source>
        <dbReference type="Proteomes" id="UP000437736"/>
    </source>
</evidence>
<dbReference type="Proteomes" id="UP000437736">
    <property type="component" value="Unassembled WGS sequence"/>
</dbReference>
<protein>
    <submittedName>
        <fullName evidence="8">3-phosphoglycerate dehydrogenase</fullName>
    </submittedName>
</protein>
<keyword evidence="3" id="KW-0520">NAD</keyword>
<comment type="similarity">
    <text evidence="1 4">Belongs to the D-isomer specific 2-hydroxyacid dehydrogenase family.</text>
</comment>
<evidence type="ECO:0000256" key="2">
    <source>
        <dbReference type="ARBA" id="ARBA00023002"/>
    </source>
</evidence>
<feature type="region of interest" description="Disordered" evidence="5">
    <location>
        <begin position="1"/>
        <end position="25"/>
    </location>
</feature>
<dbReference type="InterPro" id="IPR050857">
    <property type="entry name" value="D-2-hydroxyacid_DH"/>
</dbReference>
<dbReference type="EMBL" id="WJHE01000533">
    <property type="protein sequence ID" value="MST33235.1"/>
    <property type="molecule type" value="Genomic_DNA"/>
</dbReference>
<evidence type="ECO:0000259" key="6">
    <source>
        <dbReference type="Pfam" id="PF00389"/>
    </source>
</evidence>
<dbReference type="InterPro" id="IPR036291">
    <property type="entry name" value="NAD(P)-bd_dom_sf"/>
</dbReference>
<keyword evidence="9" id="KW-1185">Reference proteome</keyword>
<proteinExistence type="inferred from homology"/>
<dbReference type="Gene3D" id="3.40.50.720">
    <property type="entry name" value="NAD(P)-binding Rossmann-like Domain"/>
    <property type="match status" value="2"/>
</dbReference>
<reference evidence="8 9" key="1">
    <citation type="submission" date="2019-11" db="EMBL/GenBank/DDBJ databases">
        <title>Acidiferrimicrobium australis gen. nov., sp. nov., an acidophilic and obligately heterotrophic, member of the Actinobacteria that catalyses dissimilatory oxido- reduction of iron isolated from metal-rich acidic water in Chile.</title>
        <authorList>
            <person name="Gonzalez D."/>
            <person name="Huber K."/>
            <person name="Hedrich S."/>
            <person name="Rojas-Villalobos C."/>
            <person name="Quatrini R."/>
            <person name="Dinamarca M.A."/>
            <person name="Schwarz A."/>
            <person name="Canales C."/>
            <person name="Nancucheo I."/>
        </authorList>
    </citation>
    <scope>NUCLEOTIDE SEQUENCE [LARGE SCALE GENOMIC DNA]</scope>
    <source>
        <strain evidence="8 9">USS-CCA1</strain>
    </source>
</reference>
<gene>
    <name evidence="8" type="ORF">GHK86_10945</name>
</gene>
<feature type="domain" description="D-isomer specific 2-hydroxyacid dehydrogenase NAD-binding" evidence="7">
    <location>
        <begin position="143"/>
        <end position="316"/>
    </location>
</feature>
<evidence type="ECO:0000256" key="5">
    <source>
        <dbReference type="SAM" id="MobiDB-lite"/>
    </source>
</evidence>
<dbReference type="InterPro" id="IPR006140">
    <property type="entry name" value="D-isomer_DH_NAD-bd"/>
</dbReference>
<name>A0ABW9QTR4_9ACTN</name>
<feature type="domain" description="D-isomer specific 2-hydroxyacid dehydrogenase catalytic" evidence="6">
    <location>
        <begin position="113"/>
        <end position="347"/>
    </location>
</feature>
<dbReference type="Pfam" id="PF02826">
    <property type="entry name" value="2-Hacid_dh_C"/>
    <property type="match status" value="1"/>
</dbReference>
<dbReference type="InterPro" id="IPR006139">
    <property type="entry name" value="D-isomer_2_OHA_DH_cat_dom"/>
</dbReference>
<evidence type="ECO:0000259" key="7">
    <source>
        <dbReference type="Pfam" id="PF02826"/>
    </source>
</evidence>
<dbReference type="PANTHER" id="PTHR42789">
    <property type="entry name" value="D-ISOMER SPECIFIC 2-HYDROXYACID DEHYDROGENASE FAMILY PROTEIN (AFU_ORTHOLOGUE AFUA_6G10090)"/>
    <property type="match status" value="1"/>
</dbReference>
<keyword evidence="2 4" id="KW-0560">Oxidoreductase</keyword>
<organism evidence="8 9">
    <name type="scientific">Acidiferrimicrobium australe</name>
    <dbReference type="NCBI Taxonomy" id="2664430"/>
    <lineage>
        <taxon>Bacteria</taxon>
        <taxon>Bacillati</taxon>
        <taxon>Actinomycetota</taxon>
        <taxon>Acidimicrobiia</taxon>
        <taxon>Acidimicrobiales</taxon>
        <taxon>Acidimicrobiaceae</taxon>
        <taxon>Acidiferrimicrobium</taxon>
    </lineage>
</organism>
<accession>A0ABW9QTR4</accession>